<name>A0ABQ4CR06_9ACTN</name>
<comment type="caution">
    <text evidence="2">The sequence shown here is derived from an EMBL/GenBank/DDBJ whole genome shotgun (WGS) entry which is preliminary data.</text>
</comment>
<dbReference type="RefSeq" id="WP_203713732.1">
    <property type="nucleotide sequence ID" value="NZ_BONE01000023.1"/>
</dbReference>
<protein>
    <submittedName>
        <fullName evidence="2">Uncharacterized protein</fullName>
    </submittedName>
</protein>
<reference evidence="2 3" key="1">
    <citation type="submission" date="2021-01" db="EMBL/GenBank/DDBJ databases">
        <title>Whole genome shotgun sequence of Asanoa siamensis NBRC 107932.</title>
        <authorList>
            <person name="Komaki H."/>
            <person name="Tamura T."/>
        </authorList>
    </citation>
    <scope>NUCLEOTIDE SEQUENCE [LARGE SCALE GENOMIC DNA]</scope>
    <source>
        <strain evidence="2 3">NBRC 107932</strain>
    </source>
</reference>
<feature type="transmembrane region" description="Helical" evidence="1">
    <location>
        <begin position="20"/>
        <end position="40"/>
    </location>
</feature>
<feature type="transmembrane region" description="Helical" evidence="1">
    <location>
        <begin position="72"/>
        <end position="93"/>
    </location>
</feature>
<keyword evidence="3" id="KW-1185">Reference proteome</keyword>
<keyword evidence="1" id="KW-0812">Transmembrane</keyword>
<sequence length="127" mass="12801">MEPPEPDVRAAAPGPRRASWWPIVVPALLVLATTTVVLLAGHPLQDALVCAAGFALIGNQVARRLVGDASPLPTVIVGSAVTAFGAVLVLMGYDLFDAALGAGLAGVVAGEVAGRLSASGPIRRTEV</sequence>
<dbReference type="EMBL" id="BONE01000023">
    <property type="protein sequence ID" value="GIF73701.1"/>
    <property type="molecule type" value="Genomic_DNA"/>
</dbReference>
<evidence type="ECO:0000256" key="1">
    <source>
        <dbReference type="SAM" id="Phobius"/>
    </source>
</evidence>
<evidence type="ECO:0000313" key="2">
    <source>
        <dbReference type="EMBL" id="GIF73701.1"/>
    </source>
</evidence>
<keyword evidence="1" id="KW-0472">Membrane</keyword>
<organism evidence="2 3">
    <name type="scientific">Asanoa siamensis</name>
    <dbReference type="NCBI Taxonomy" id="926357"/>
    <lineage>
        <taxon>Bacteria</taxon>
        <taxon>Bacillati</taxon>
        <taxon>Actinomycetota</taxon>
        <taxon>Actinomycetes</taxon>
        <taxon>Micromonosporales</taxon>
        <taxon>Micromonosporaceae</taxon>
        <taxon>Asanoa</taxon>
    </lineage>
</organism>
<accession>A0ABQ4CR06</accession>
<gene>
    <name evidence="2" type="ORF">Asi02nite_32190</name>
</gene>
<evidence type="ECO:0000313" key="3">
    <source>
        <dbReference type="Proteomes" id="UP000604117"/>
    </source>
</evidence>
<proteinExistence type="predicted"/>
<keyword evidence="1" id="KW-1133">Transmembrane helix</keyword>
<dbReference type="Proteomes" id="UP000604117">
    <property type="component" value="Unassembled WGS sequence"/>
</dbReference>